<dbReference type="PROSITE" id="PS52016">
    <property type="entry name" value="TONB_DEPENDENT_REC_3"/>
    <property type="match status" value="1"/>
</dbReference>
<evidence type="ECO:0000256" key="5">
    <source>
        <dbReference type="ARBA" id="ARBA00022692"/>
    </source>
</evidence>
<evidence type="ECO:0000313" key="16">
    <source>
        <dbReference type="EMBL" id="TLU71869.1"/>
    </source>
</evidence>
<protein>
    <submittedName>
        <fullName evidence="16">TonB-dependent receptor</fullName>
    </submittedName>
</protein>
<keyword evidence="17" id="KW-1185">Reference proteome</keyword>
<dbReference type="PANTHER" id="PTHR32552">
    <property type="entry name" value="FERRICHROME IRON RECEPTOR-RELATED"/>
    <property type="match status" value="1"/>
</dbReference>
<keyword evidence="2 12" id="KW-0813">Transport</keyword>
<keyword evidence="7" id="KW-0408">Iron</keyword>
<gene>
    <name evidence="16" type="ORF">FE263_15570</name>
</gene>
<evidence type="ECO:0000256" key="6">
    <source>
        <dbReference type="ARBA" id="ARBA00022729"/>
    </source>
</evidence>
<keyword evidence="5 12" id="KW-0812">Transmembrane</keyword>
<keyword evidence="16" id="KW-0675">Receptor</keyword>
<comment type="subcellular location">
    <subcellularLocation>
        <location evidence="1 12">Cell outer membrane</location>
        <topology evidence="1 12">Multi-pass membrane protein</topology>
    </subcellularLocation>
</comment>
<proteinExistence type="inferred from homology"/>
<sequence length="785" mass="86386">MLMPHRPCVLPEGSSRMRAPLFPAILAPALLMPVLSTPVLAQASLQPVPAKPVAGKAAPAPAETVNVYGQGSTRQLTSVTSKALREAAPGTSPEKVLAQLPGVMFQSADPFGAYEWSESLYIRGFSQTQLGFTLDDVPLGDQQFDNYNGLSITRAITTDNVARADVSQGAGSLDIASTSNLGGAVQYTSTDPKDQYGGLYEQTFGSNSTYREFIRLDSGDLNPTGTKFFVSYARVDLDKWKGGGGNDSDQVNAKLVQPVGAYGTVKVYFDYSRTHQFDYQDESLNYIQTLGYHLDNFYPNYPAAYRAAEGIFANGETKSNDPLDASYYAGTAKRQDFLSYASYQTELAPELDWKSTIYGHGDSGYSTWTTPYTPSPNGAPLSVRSMNDSIERYGFLSSLEWTHGRNTLEGGIWYENDQFDQSRIFSEAPLLTPGVTFDPSETLNNPFAQPWGYVFNTDTVQTHIQDSYRVTDHLTLRAGFRSLLIHTGSTVTAQDPAYNGGNQVGSGALDANNAFLPQFGMNWRFAPHNEIYADISHNMRGYPEDGYSTNASNSPWSANEAAFRQIQQNLKPETNWVYEAGYRLTTKRFVGLLTYYHVDFKNRLQIISTGPVIAPTTLVENVGGVTSNGIEASATLFPIRHVAFYNSISFNRSIYDNDIVTSGGLEPLKGKVIPNYPSLMYKTSLDWTDGPYNAHIDGNYLSHRYLSYLNDTSVPNYFIANLGARYTLGDHGPLKAVSFSFNVYNLLNHKYIATMGENGNPFSGDYQSFLVGAPRQFFGSVTAGF</sequence>
<evidence type="ECO:0000256" key="3">
    <source>
        <dbReference type="ARBA" id="ARBA00022452"/>
    </source>
</evidence>
<dbReference type="GO" id="GO:0015344">
    <property type="term" value="F:siderophore uptake transmembrane transporter activity"/>
    <property type="evidence" value="ECO:0007669"/>
    <property type="project" value="TreeGrafter"/>
</dbReference>
<feature type="domain" description="TonB-dependent receptor plug" evidence="15">
    <location>
        <begin position="73"/>
        <end position="183"/>
    </location>
</feature>
<comment type="caution">
    <text evidence="16">The sequence shown here is derived from an EMBL/GenBank/DDBJ whole genome shotgun (WGS) entry which is preliminary data.</text>
</comment>
<evidence type="ECO:0000256" key="4">
    <source>
        <dbReference type="ARBA" id="ARBA00022496"/>
    </source>
</evidence>
<dbReference type="OrthoDB" id="7215046at2"/>
<evidence type="ECO:0000256" key="10">
    <source>
        <dbReference type="ARBA" id="ARBA00023136"/>
    </source>
</evidence>
<organism evidence="16 17">
    <name type="scientific">Lichenicoccus roseus</name>
    <dbReference type="NCBI Taxonomy" id="2683649"/>
    <lineage>
        <taxon>Bacteria</taxon>
        <taxon>Pseudomonadati</taxon>
        <taxon>Pseudomonadota</taxon>
        <taxon>Alphaproteobacteria</taxon>
        <taxon>Acetobacterales</taxon>
        <taxon>Acetobacteraceae</taxon>
        <taxon>Lichenicoccus</taxon>
    </lineage>
</organism>
<evidence type="ECO:0000259" key="14">
    <source>
        <dbReference type="Pfam" id="PF00593"/>
    </source>
</evidence>
<comment type="similarity">
    <text evidence="12 13">Belongs to the TonB-dependent receptor family.</text>
</comment>
<dbReference type="Pfam" id="PF07715">
    <property type="entry name" value="Plug"/>
    <property type="match status" value="1"/>
</dbReference>
<keyword evidence="10 12" id="KW-0472">Membrane</keyword>
<keyword evidence="8" id="KW-0406">Ion transport</keyword>
<evidence type="ECO:0000256" key="9">
    <source>
        <dbReference type="ARBA" id="ARBA00023077"/>
    </source>
</evidence>
<feature type="domain" description="TonB-dependent receptor-like beta-barrel" evidence="14">
    <location>
        <begin position="284"/>
        <end position="746"/>
    </location>
</feature>
<name>A0A5R9J4G2_9PROT</name>
<dbReference type="PANTHER" id="PTHR32552:SF89">
    <property type="entry name" value="CATECHOLATE SIDEROPHORE RECEPTOR FIU"/>
    <property type="match status" value="1"/>
</dbReference>
<dbReference type="GO" id="GO:0009279">
    <property type="term" value="C:cell outer membrane"/>
    <property type="evidence" value="ECO:0007669"/>
    <property type="project" value="UniProtKB-SubCell"/>
</dbReference>
<dbReference type="InterPro" id="IPR037066">
    <property type="entry name" value="Plug_dom_sf"/>
</dbReference>
<evidence type="ECO:0000256" key="12">
    <source>
        <dbReference type="PROSITE-ProRule" id="PRU01360"/>
    </source>
</evidence>
<dbReference type="InterPro" id="IPR012910">
    <property type="entry name" value="Plug_dom"/>
</dbReference>
<accession>A0A5R9J4G2</accession>
<keyword evidence="3 12" id="KW-1134">Transmembrane beta strand</keyword>
<evidence type="ECO:0000256" key="1">
    <source>
        <dbReference type="ARBA" id="ARBA00004571"/>
    </source>
</evidence>
<dbReference type="EMBL" id="VCDI01000005">
    <property type="protein sequence ID" value="TLU71869.1"/>
    <property type="molecule type" value="Genomic_DNA"/>
</dbReference>
<evidence type="ECO:0000256" key="7">
    <source>
        <dbReference type="ARBA" id="ARBA00023004"/>
    </source>
</evidence>
<dbReference type="Gene3D" id="2.40.170.20">
    <property type="entry name" value="TonB-dependent receptor, beta-barrel domain"/>
    <property type="match status" value="1"/>
</dbReference>
<dbReference type="Proteomes" id="UP000305654">
    <property type="component" value="Unassembled WGS sequence"/>
</dbReference>
<keyword evidence="6" id="KW-0732">Signal</keyword>
<evidence type="ECO:0000256" key="8">
    <source>
        <dbReference type="ARBA" id="ARBA00023065"/>
    </source>
</evidence>
<dbReference type="SUPFAM" id="SSF56935">
    <property type="entry name" value="Porins"/>
    <property type="match status" value="1"/>
</dbReference>
<dbReference type="AlphaFoldDB" id="A0A5R9J4G2"/>
<keyword evidence="9 13" id="KW-0798">TonB box</keyword>
<evidence type="ECO:0000256" key="11">
    <source>
        <dbReference type="ARBA" id="ARBA00023237"/>
    </source>
</evidence>
<evidence type="ECO:0000313" key="17">
    <source>
        <dbReference type="Proteomes" id="UP000305654"/>
    </source>
</evidence>
<evidence type="ECO:0000256" key="13">
    <source>
        <dbReference type="RuleBase" id="RU003357"/>
    </source>
</evidence>
<reference evidence="16 17" key="1">
    <citation type="submission" date="2019-05" db="EMBL/GenBank/DDBJ databases">
        <authorList>
            <person name="Pankratov T."/>
            <person name="Grouzdev D."/>
        </authorList>
    </citation>
    <scope>NUCLEOTIDE SEQUENCE [LARGE SCALE GENOMIC DNA]</scope>
    <source>
        <strain evidence="16 17">KEBCLARHB70R</strain>
    </source>
</reference>
<keyword evidence="11 12" id="KW-0998">Cell outer membrane</keyword>
<dbReference type="InterPro" id="IPR000531">
    <property type="entry name" value="Beta-barrel_TonB"/>
</dbReference>
<dbReference type="InterPro" id="IPR036942">
    <property type="entry name" value="Beta-barrel_TonB_sf"/>
</dbReference>
<keyword evidence="4" id="KW-0410">Iron transport</keyword>
<dbReference type="Pfam" id="PF00593">
    <property type="entry name" value="TonB_dep_Rec_b-barrel"/>
    <property type="match status" value="1"/>
</dbReference>
<evidence type="ECO:0000259" key="15">
    <source>
        <dbReference type="Pfam" id="PF07715"/>
    </source>
</evidence>
<dbReference type="InterPro" id="IPR039426">
    <property type="entry name" value="TonB-dep_rcpt-like"/>
</dbReference>
<evidence type="ECO:0000256" key="2">
    <source>
        <dbReference type="ARBA" id="ARBA00022448"/>
    </source>
</evidence>
<dbReference type="Gene3D" id="2.170.130.10">
    <property type="entry name" value="TonB-dependent receptor, plug domain"/>
    <property type="match status" value="1"/>
</dbReference>